<dbReference type="RefSeq" id="WP_406856115.1">
    <property type="nucleotide sequence ID" value="NZ_CP157484.1"/>
</dbReference>
<feature type="domain" description="Cyclic nucleotide-binding" evidence="2">
    <location>
        <begin position="15"/>
        <end position="98"/>
    </location>
</feature>
<dbReference type="SUPFAM" id="SSF51206">
    <property type="entry name" value="cAMP-binding domain-like"/>
    <property type="match status" value="1"/>
</dbReference>
<protein>
    <submittedName>
        <fullName evidence="3">Crp/Fnr family transcriptional regulator</fullName>
    </submittedName>
</protein>
<dbReference type="InterPro" id="IPR000595">
    <property type="entry name" value="cNMP-bd_dom"/>
</dbReference>
<evidence type="ECO:0000313" key="3">
    <source>
        <dbReference type="EMBL" id="XBO39274.1"/>
    </source>
</evidence>
<proteinExistence type="predicted"/>
<name>A0AAU7JGL3_9HYPH</name>
<evidence type="ECO:0000259" key="2">
    <source>
        <dbReference type="Pfam" id="PF00027"/>
    </source>
</evidence>
<dbReference type="EMBL" id="CP157484">
    <property type="protein sequence ID" value="XBO39274.1"/>
    <property type="molecule type" value="Genomic_DNA"/>
</dbReference>
<dbReference type="CDD" id="cd00038">
    <property type="entry name" value="CAP_ED"/>
    <property type="match status" value="1"/>
</dbReference>
<accession>A0AAU7JGL3</accession>
<dbReference type="InterPro" id="IPR018490">
    <property type="entry name" value="cNMP-bd_dom_sf"/>
</dbReference>
<sequence>MFGLFPFADLPAREREIKRGQHLFWRGDRVRYMHSVKWGEIQLVRHQANGAALVLQRAGRGAVVAEPSLFSPAYHCDAIASEPTLVVSVKAADLRAKLADVAFAQAWAAHLAGEMQAARLRAEILSLKTVAERLSAWLEFNTLPDRHGQWKVVAAQIGVSHEALYRELARRREMPAGLDIRQPEQRDSRERDRHRRLDSQGDPAV</sequence>
<dbReference type="InterPro" id="IPR014710">
    <property type="entry name" value="RmlC-like_jellyroll"/>
</dbReference>
<gene>
    <name evidence="3" type="ORF">ABEG18_00350</name>
</gene>
<feature type="compositionally biased region" description="Basic and acidic residues" evidence="1">
    <location>
        <begin position="181"/>
        <end position="199"/>
    </location>
</feature>
<feature type="region of interest" description="Disordered" evidence="1">
    <location>
        <begin position="176"/>
        <end position="205"/>
    </location>
</feature>
<evidence type="ECO:0000256" key="1">
    <source>
        <dbReference type="SAM" id="MobiDB-lite"/>
    </source>
</evidence>
<reference evidence="3" key="1">
    <citation type="submission" date="2024-05" db="EMBL/GenBank/DDBJ databases">
        <authorList>
            <person name="Kim S."/>
            <person name="Heo J."/>
            <person name="Choi H."/>
            <person name="Choi Y."/>
            <person name="Kwon S.-W."/>
            <person name="Kim Y."/>
        </authorList>
    </citation>
    <scope>NUCLEOTIDE SEQUENCE</scope>
    <source>
        <strain evidence="3">KACC 23698</strain>
    </source>
</reference>
<dbReference type="AlphaFoldDB" id="A0AAU7JGL3"/>
<organism evidence="3">
    <name type="scientific">Alsobacter sp. KACC 23698</name>
    <dbReference type="NCBI Taxonomy" id="3149229"/>
    <lineage>
        <taxon>Bacteria</taxon>
        <taxon>Pseudomonadati</taxon>
        <taxon>Pseudomonadota</taxon>
        <taxon>Alphaproteobacteria</taxon>
        <taxon>Hyphomicrobiales</taxon>
        <taxon>Alsobacteraceae</taxon>
        <taxon>Alsobacter</taxon>
    </lineage>
</organism>
<dbReference type="Gene3D" id="2.60.120.10">
    <property type="entry name" value="Jelly Rolls"/>
    <property type="match status" value="1"/>
</dbReference>
<dbReference type="Pfam" id="PF00027">
    <property type="entry name" value="cNMP_binding"/>
    <property type="match status" value="1"/>
</dbReference>